<keyword evidence="5 10" id="KW-0472">Membrane</keyword>
<feature type="binding site" evidence="6">
    <location>
        <position position="345"/>
    </location>
    <ligand>
        <name>Na(+)</name>
        <dbReference type="ChEBI" id="CHEBI:29101"/>
        <label>1</label>
    </ligand>
</feature>
<sequence>MGNLPLPGCMRCTQKKKSVDIINEVNENGEEEEQEREMWPRKADYMLSMVGYAVGLGNVWRFPYLAFKHGGGAFLIPFTIMLAFAGLPLCFLECSLGQFASLGPIEVWRIVPLFQGVGVTMVLISGLVSIYYNVIVAYSLYYLFASFNSYLPWAECFHWADSKCRNEISGFCNVTMDNAMVTVNVSWANANNLTCIADNTSELPSKQYWEKVTLQQSSSMDETGKVVWYLVLCLLLAWIITVASLYKGIQSSGKVVYFTALFPYAVLVILLIRGVTLEGAKNGIEYYIGQQSDISKLADGEVWRDAATQIFYSLSTAWGGLIALSSYNKFNNNCYMDSIVVCVINCLTSVLAGFAIFSILGHMAFVSGKKVSQVVDEGFGLAFIAYPDALAKLPVSPLWSILFFFMLLTLGLDSQFATIETITTAIQDTFPKAMKKMRIPLTAALSVFLFLLGIPCVTQAGIYWVILIDSFCGGWAVLFAAVLELVALIWVYGGEKVILDIEMMLGKKHWIFWLWWRACWYFVSPVLLAVILVWSLVTFEAPEKDGVAYPKWAVVLGFLMIVFCLIWIPIVAGVKIIQAKGNIFQRIASCCRPTETWGPALRKNRGERYQHMKDDKVKKEGKEGQSSGKKWTERYIQMTDGPVKKEDKGVEIPDITGCENPSFQSD</sequence>
<dbReference type="GO" id="GO:0089718">
    <property type="term" value="P:amino acid import across plasma membrane"/>
    <property type="evidence" value="ECO:0007669"/>
    <property type="project" value="TreeGrafter"/>
</dbReference>
<dbReference type="GO" id="GO:0015657">
    <property type="term" value="F:branched-chain amino acid:sodium symporter activity"/>
    <property type="evidence" value="ECO:0007669"/>
    <property type="project" value="TreeGrafter"/>
</dbReference>
<evidence type="ECO:0000256" key="5">
    <source>
        <dbReference type="ARBA" id="ARBA00023136"/>
    </source>
</evidence>
<feature type="transmembrane region" description="Helical" evidence="10">
    <location>
        <begin position="439"/>
        <end position="467"/>
    </location>
</feature>
<evidence type="ECO:0000256" key="1">
    <source>
        <dbReference type="ARBA" id="ARBA00004141"/>
    </source>
</evidence>
<feature type="transmembrane region" description="Helical" evidence="10">
    <location>
        <begin position="113"/>
        <end position="144"/>
    </location>
</feature>
<dbReference type="InterPro" id="IPR000175">
    <property type="entry name" value="Na/ntran_symport"/>
</dbReference>
<feature type="binding site" evidence="6">
    <location>
        <position position="53"/>
    </location>
    <ligand>
        <name>Na(+)</name>
        <dbReference type="ChEBI" id="CHEBI:29101"/>
        <label>1</label>
    </ligand>
</feature>
<dbReference type="GO" id="GO:1901235">
    <property type="term" value="F:(R)-carnitine transmembrane transporter activity"/>
    <property type="evidence" value="ECO:0007669"/>
    <property type="project" value="TreeGrafter"/>
</dbReference>
<keyword evidence="2 8" id="KW-0813">Transport</keyword>
<keyword evidence="6" id="KW-0479">Metal-binding</keyword>
<evidence type="ECO:0000256" key="10">
    <source>
        <dbReference type="SAM" id="Phobius"/>
    </source>
</evidence>
<feature type="compositionally biased region" description="Basic and acidic residues" evidence="9">
    <location>
        <begin position="642"/>
        <end position="651"/>
    </location>
</feature>
<evidence type="ECO:0000256" key="7">
    <source>
        <dbReference type="PIRSR" id="PIRSR600175-2"/>
    </source>
</evidence>
<name>A0AAV6ZWC2_ENGPU</name>
<feature type="binding site" evidence="6">
    <location>
        <position position="51"/>
    </location>
    <ligand>
        <name>Na(+)</name>
        <dbReference type="ChEBI" id="CHEBI:29101"/>
        <label>1</label>
    </ligand>
</feature>
<dbReference type="PRINTS" id="PR00176">
    <property type="entry name" value="NANEUSMPORT"/>
</dbReference>
<feature type="binding site" evidence="6">
    <location>
        <position position="58"/>
    </location>
    <ligand>
        <name>Na(+)</name>
        <dbReference type="ChEBI" id="CHEBI:29101"/>
        <label>1</label>
    </ligand>
</feature>
<evidence type="ECO:0000256" key="8">
    <source>
        <dbReference type="RuleBase" id="RU003732"/>
    </source>
</evidence>
<dbReference type="PANTHER" id="PTHR11616:SF286">
    <property type="entry name" value="SODIUM- AND CHLORIDE-DEPENDENT NEUTRAL AND BASIC AMINO ACID TRANSPORTER B(0+)"/>
    <property type="match status" value="1"/>
</dbReference>
<feature type="transmembrane region" description="Helical" evidence="10">
    <location>
        <begin position="310"/>
        <end position="327"/>
    </location>
</feature>
<proteinExistence type="inferred from homology"/>
<dbReference type="GO" id="GO:0022858">
    <property type="term" value="F:alanine transmembrane transporter activity"/>
    <property type="evidence" value="ECO:0007669"/>
    <property type="project" value="TreeGrafter"/>
</dbReference>
<feature type="compositionally biased region" description="Basic and acidic residues" evidence="9">
    <location>
        <begin position="610"/>
        <end position="623"/>
    </location>
</feature>
<comment type="similarity">
    <text evidence="8">Belongs to the sodium:neurotransmitter symporter (SNF) (TC 2.A.22) family.</text>
</comment>
<feature type="transmembrane region" description="Helical" evidence="10">
    <location>
        <begin position="552"/>
        <end position="577"/>
    </location>
</feature>
<reference evidence="11" key="1">
    <citation type="thesis" date="2020" institute="ProQuest LLC" country="789 East Eisenhower Parkway, Ann Arbor, MI, USA">
        <title>Comparative Genomics and Chromosome Evolution.</title>
        <authorList>
            <person name="Mudd A.B."/>
        </authorList>
    </citation>
    <scope>NUCLEOTIDE SEQUENCE</scope>
    <source>
        <strain evidence="11">237g6f4</strain>
        <tissue evidence="11">Blood</tissue>
    </source>
</reference>
<feature type="transmembrane region" description="Helical" evidence="10">
    <location>
        <begin position="514"/>
        <end position="537"/>
    </location>
</feature>
<evidence type="ECO:0000313" key="12">
    <source>
        <dbReference type="Proteomes" id="UP000824782"/>
    </source>
</evidence>
<dbReference type="EMBL" id="WNYA01000010">
    <property type="protein sequence ID" value="KAG8553297.1"/>
    <property type="molecule type" value="Genomic_DNA"/>
</dbReference>
<feature type="binding site" evidence="6">
    <location>
        <position position="410"/>
    </location>
    <ligand>
        <name>Na(+)</name>
        <dbReference type="ChEBI" id="CHEBI:29101"/>
        <label>1</label>
    </ligand>
</feature>
<keyword evidence="6" id="KW-0915">Sodium</keyword>
<evidence type="ECO:0000313" key="11">
    <source>
        <dbReference type="EMBL" id="KAG8553297.1"/>
    </source>
</evidence>
<keyword evidence="7" id="KW-1015">Disulfide bond</keyword>
<dbReference type="GO" id="GO:0001761">
    <property type="term" value="F:beta-alanine transmembrane transporter activity"/>
    <property type="evidence" value="ECO:0007669"/>
    <property type="project" value="TreeGrafter"/>
</dbReference>
<keyword evidence="3 8" id="KW-0812">Transmembrane</keyword>
<feature type="binding site" evidence="6">
    <location>
        <position position="414"/>
    </location>
    <ligand>
        <name>Na(+)</name>
        <dbReference type="ChEBI" id="CHEBI:29101"/>
        <label>1</label>
    </ligand>
</feature>
<evidence type="ECO:0000256" key="4">
    <source>
        <dbReference type="ARBA" id="ARBA00022989"/>
    </source>
</evidence>
<feature type="transmembrane region" description="Helical" evidence="10">
    <location>
        <begin position="226"/>
        <end position="246"/>
    </location>
</feature>
<feature type="transmembrane region" description="Helical" evidence="10">
    <location>
        <begin position="473"/>
        <end position="493"/>
    </location>
</feature>
<dbReference type="GO" id="GO:0046872">
    <property type="term" value="F:metal ion binding"/>
    <property type="evidence" value="ECO:0007669"/>
    <property type="project" value="UniProtKB-KW"/>
</dbReference>
<evidence type="ECO:0000256" key="2">
    <source>
        <dbReference type="ARBA" id="ARBA00022448"/>
    </source>
</evidence>
<feature type="binding site" evidence="6">
    <location>
        <position position="54"/>
    </location>
    <ligand>
        <name>Na(+)</name>
        <dbReference type="ChEBI" id="CHEBI:29101"/>
        <label>1</label>
    </ligand>
</feature>
<dbReference type="PROSITE" id="PS00610">
    <property type="entry name" value="NA_NEUROTRAN_SYMP_1"/>
    <property type="match status" value="1"/>
</dbReference>
<feature type="transmembrane region" description="Helical" evidence="10">
    <location>
        <begin position="74"/>
        <end position="92"/>
    </location>
</feature>
<feature type="disulfide bond" evidence="7">
    <location>
        <begin position="156"/>
        <end position="164"/>
    </location>
</feature>
<feature type="transmembrane region" description="Helical" evidence="10">
    <location>
        <begin position="398"/>
        <end position="419"/>
    </location>
</feature>
<keyword evidence="4 10" id="KW-1133">Transmembrane helix</keyword>
<feature type="binding site" evidence="6">
    <location>
        <position position="413"/>
    </location>
    <ligand>
        <name>Na(+)</name>
        <dbReference type="ChEBI" id="CHEBI:29101"/>
        <label>1</label>
    </ligand>
</feature>
<protein>
    <recommendedName>
        <fullName evidence="8">Transporter</fullName>
    </recommendedName>
</protein>
<feature type="region of interest" description="Disordered" evidence="9">
    <location>
        <begin position="610"/>
        <end position="666"/>
    </location>
</feature>
<gene>
    <name evidence="11" type="ORF">GDO81_003361</name>
</gene>
<evidence type="ECO:0000256" key="9">
    <source>
        <dbReference type="SAM" id="MobiDB-lite"/>
    </source>
</evidence>
<dbReference type="InterPro" id="IPR037272">
    <property type="entry name" value="SNS_sf"/>
</dbReference>
<dbReference type="AlphaFoldDB" id="A0AAV6ZWC2"/>
<feature type="binding site" evidence="6">
    <location>
        <position position="313"/>
    </location>
    <ligand>
        <name>Na(+)</name>
        <dbReference type="ChEBI" id="CHEBI:29101"/>
        <label>1</label>
    </ligand>
</feature>
<dbReference type="GO" id="GO:0015374">
    <property type="term" value="F:neutral, basic amino acid:sodium:chloride symporter activity"/>
    <property type="evidence" value="ECO:0007669"/>
    <property type="project" value="TreeGrafter"/>
</dbReference>
<keyword evidence="8" id="KW-0769">Symport</keyword>
<organism evidence="11 12">
    <name type="scientific">Engystomops pustulosus</name>
    <name type="common">Tungara frog</name>
    <name type="synonym">Physalaemus pustulosus</name>
    <dbReference type="NCBI Taxonomy" id="76066"/>
    <lineage>
        <taxon>Eukaryota</taxon>
        <taxon>Metazoa</taxon>
        <taxon>Chordata</taxon>
        <taxon>Craniata</taxon>
        <taxon>Vertebrata</taxon>
        <taxon>Euteleostomi</taxon>
        <taxon>Amphibia</taxon>
        <taxon>Batrachia</taxon>
        <taxon>Anura</taxon>
        <taxon>Neobatrachia</taxon>
        <taxon>Hyloidea</taxon>
        <taxon>Leptodactylidae</taxon>
        <taxon>Leiuperinae</taxon>
        <taxon>Engystomops</taxon>
    </lineage>
</organism>
<evidence type="ECO:0000256" key="6">
    <source>
        <dbReference type="PIRSR" id="PIRSR600175-1"/>
    </source>
</evidence>
<dbReference type="PANTHER" id="PTHR11616">
    <property type="entry name" value="SODIUM/CHLORIDE DEPENDENT TRANSPORTER"/>
    <property type="match status" value="1"/>
</dbReference>
<keyword evidence="12" id="KW-1185">Reference proteome</keyword>
<accession>A0AAV6ZWC2</accession>
<dbReference type="PROSITE" id="PS50267">
    <property type="entry name" value="NA_NEUROTRAN_SYMP_3"/>
    <property type="match status" value="1"/>
</dbReference>
<dbReference type="GO" id="GO:0005886">
    <property type="term" value="C:plasma membrane"/>
    <property type="evidence" value="ECO:0007669"/>
    <property type="project" value="TreeGrafter"/>
</dbReference>
<dbReference type="Pfam" id="PF00209">
    <property type="entry name" value="SNF"/>
    <property type="match status" value="1"/>
</dbReference>
<feature type="transmembrane region" description="Helical" evidence="10">
    <location>
        <begin position="255"/>
        <end position="272"/>
    </location>
</feature>
<comment type="subcellular location">
    <subcellularLocation>
        <location evidence="1">Membrane</location>
        <topology evidence="1">Multi-pass membrane protein</topology>
    </subcellularLocation>
</comment>
<comment type="caution">
    <text evidence="11">The sequence shown here is derived from an EMBL/GenBank/DDBJ whole genome shotgun (WGS) entry which is preliminary data.</text>
</comment>
<feature type="transmembrane region" description="Helical" evidence="10">
    <location>
        <begin position="339"/>
        <end position="360"/>
    </location>
</feature>
<dbReference type="SUPFAM" id="SSF161070">
    <property type="entry name" value="SNF-like"/>
    <property type="match status" value="1"/>
</dbReference>
<evidence type="ECO:0000256" key="3">
    <source>
        <dbReference type="ARBA" id="ARBA00022692"/>
    </source>
</evidence>
<dbReference type="Proteomes" id="UP000824782">
    <property type="component" value="Unassembled WGS sequence"/>
</dbReference>